<evidence type="ECO:0000256" key="1">
    <source>
        <dbReference type="SAM" id="Phobius"/>
    </source>
</evidence>
<gene>
    <name evidence="2" type="ORF">NNJEOMEG_04022</name>
</gene>
<evidence type="ECO:0000313" key="3">
    <source>
        <dbReference type="Proteomes" id="UP000494245"/>
    </source>
</evidence>
<name>A0A6V8LUK2_9BACT</name>
<dbReference type="Proteomes" id="UP000494245">
    <property type="component" value="Unassembled WGS sequence"/>
</dbReference>
<protein>
    <submittedName>
        <fullName evidence="2">Uncharacterized protein</fullName>
    </submittedName>
</protein>
<proteinExistence type="predicted"/>
<keyword evidence="1" id="KW-1133">Transmembrane helix</keyword>
<organism evidence="2 3">
    <name type="scientific">Fundidesulfovibrio magnetotacticus</name>
    <dbReference type="NCBI Taxonomy" id="2730080"/>
    <lineage>
        <taxon>Bacteria</taxon>
        <taxon>Pseudomonadati</taxon>
        <taxon>Thermodesulfobacteriota</taxon>
        <taxon>Desulfovibrionia</taxon>
        <taxon>Desulfovibrionales</taxon>
        <taxon>Desulfovibrionaceae</taxon>
        <taxon>Fundidesulfovibrio</taxon>
    </lineage>
</organism>
<dbReference type="AlphaFoldDB" id="A0A6V8LUK2"/>
<reference evidence="2 3" key="1">
    <citation type="submission" date="2020-04" db="EMBL/GenBank/DDBJ databases">
        <authorList>
            <consortium name="Desulfovibrio sp. FSS-1 genome sequencing consortium"/>
            <person name="Shimoshige H."/>
            <person name="Kobayashi H."/>
            <person name="Maekawa T."/>
        </authorList>
    </citation>
    <scope>NUCLEOTIDE SEQUENCE [LARGE SCALE GENOMIC DNA]</scope>
    <source>
        <strain evidence="2 3">SIID29052-01</strain>
    </source>
</reference>
<comment type="caution">
    <text evidence="2">The sequence shown here is derived from an EMBL/GenBank/DDBJ whole genome shotgun (WGS) entry which is preliminary data.</text>
</comment>
<reference evidence="2 3" key="2">
    <citation type="submission" date="2020-05" db="EMBL/GenBank/DDBJ databases">
        <title>Draft genome sequence of Desulfovibrio sp. strainFSS-1.</title>
        <authorList>
            <person name="Shimoshige H."/>
            <person name="Kobayashi H."/>
            <person name="Maekawa T."/>
        </authorList>
    </citation>
    <scope>NUCLEOTIDE SEQUENCE [LARGE SCALE GENOMIC DNA]</scope>
    <source>
        <strain evidence="2 3">SIID29052-01</strain>
    </source>
</reference>
<dbReference type="RefSeq" id="WP_173087277.1">
    <property type="nucleotide sequence ID" value="NZ_BLTE01000041.1"/>
</dbReference>
<feature type="transmembrane region" description="Helical" evidence="1">
    <location>
        <begin position="33"/>
        <end position="57"/>
    </location>
</feature>
<evidence type="ECO:0000313" key="2">
    <source>
        <dbReference type="EMBL" id="GFK96142.1"/>
    </source>
</evidence>
<accession>A0A6V8LUK2</accession>
<dbReference type="EMBL" id="BLTE01000041">
    <property type="protein sequence ID" value="GFK96142.1"/>
    <property type="molecule type" value="Genomic_DNA"/>
</dbReference>
<sequence>MDDDNPSDEQERKPDRIPIEEFDKMRMPLIVRFLYEMGLVFTAIVIAASAVGLMELVKRMAR</sequence>
<keyword evidence="3" id="KW-1185">Reference proteome</keyword>
<keyword evidence="1" id="KW-0812">Transmembrane</keyword>
<keyword evidence="1" id="KW-0472">Membrane</keyword>